<dbReference type="PROSITE" id="PS00615">
    <property type="entry name" value="C_TYPE_LECTIN_1"/>
    <property type="match status" value="1"/>
</dbReference>
<dbReference type="PANTHER" id="PTHR22803">
    <property type="entry name" value="MANNOSE, PHOSPHOLIPASE, LECTIN RECEPTOR RELATED"/>
    <property type="match status" value="1"/>
</dbReference>
<name>A0A8S3PXQ4_MYTED</name>
<dbReference type="InterPro" id="IPR016186">
    <property type="entry name" value="C-type_lectin-like/link_sf"/>
</dbReference>
<sequence>MCQWYICVQCSFSLGAAQVNVIKRYFVATNEKRIIPSYTTIIKQRVLSPTACASLCSIHQECCSASFEGKSDQCSLDASCCPESEPSEDALMLKDSTESSPCPDGWVRYSNSCYFFSDEIKTWNDAKIACEEYGGMLAEVTSSSENDFLKRTSINFQWIGGTDSNNEDVWVWASSQTAIIFNDWAHLQPDGGTETENCLSFHRVFKWNDIFCSREYRFVCEKSKLIVANSIKHKSSH</sequence>
<dbReference type="Gene3D" id="3.10.100.10">
    <property type="entry name" value="Mannose-Binding Protein A, subunit A"/>
    <property type="match status" value="1"/>
</dbReference>
<comment type="caution">
    <text evidence="3">The sequence shown here is derived from an EMBL/GenBank/DDBJ whole genome shotgun (WGS) entry which is preliminary data.</text>
</comment>
<reference evidence="3" key="1">
    <citation type="submission" date="2021-03" db="EMBL/GenBank/DDBJ databases">
        <authorList>
            <person name="Bekaert M."/>
        </authorList>
    </citation>
    <scope>NUCLEOTIDE SEQUENCE</scope>
</reference>
<dbReference type="CDD" id="cd00037">
    <property type="entry name" value="CLECT"/>
    <property type="match status" value="1"/>
</dbReference>
<evidence type="ECO:0000256" key="1">
    <source>
        <dbReference type="ARBA" id="ARBA00023157"/>
    </source>
</evidence>
<protein>
    <recommendedName>
        <fullName evidence="2">C-type lectin domain-containing protein</fullName>
    </recommendedName>
</protein>
<dbReference type="OrthoDB" id="418245at2759"/>
<dbReference type="SUPFAM" id="SSF56436">
    <property type="entry name" value="C-type lectin-like"/>
    <property type="match status" value="1"/>
</dbReference>
<evidence type="ECO:0000313" key="3">
    <source>
        <dbReference type="EMBL" id="CAG2187883.1"/>
    </source>
</evidence>
<keyword evidence="4" id="KW-1185">Reference proteome</keyword>
<dbReference type="Proteomes" id="UP000683360">
    <property type="component" value="Unassembled WGS sequence"/>
</dbReference>
<organism evidence="3 4">
    <name type="scientific">Mytilus edulis</name>
    <name type="common">Blue mussel</name>
    <dbReference type="NCBI Taxonomy" id="6550"/>
    <lineage>
        <taxon>Eukaryota</taxon>
        <taxon>Metazoa</taxon>
        <taxon>Spiralia</taxon>
        <taxon>Lophotrochozoa</taxon>
        <taxon>Mollusca</taxon>
        <taxon>Bivalvia</taxon>
        <taxon>Autobranchia</taxon>
        <taxon>Pteriomorphia</taxon>
        <taxon>Mytilida</taxon>
        <taxon>Mytiloidea</taxon>
        <taxon>Mytilidae</taxon>
        <taxon>Mytilinae</taxon>
        <taxon>Mytilus</taxon>
    </lineage>
</organism>
<feature type="domain" description="C-type lectin" evidence="2">
    <location>
        <begin position="109"/>
        <end position="221"/>
    </location>
</feature>
<accession>A0A8S3PXQ4</accession>
<dbReference type="InterPro" id="IPR050111">
    <property type="entry name" value="C-type_lectin/snaclec_domain"/>
</dbReference>
<dbReference type="Pfam" id="PF00059">
    <property type="entry name" value="Lectin_C"/>
    <property type="match status" value="1"/>
</dbReference>
<dbReference type="SMART" id="SM00034">
    <property type="entry name" value="CLECT"/>
    <property type="match status" value="1"/>
</dbReference>
<evidence type="ECO:0000259" key="2">
    <source>
        <dbReference type="PROSITE" id="PS50041"/>
    </source>
</evidence>
<dbReference type="PROSITE" id="PS50041">
    <property type="entry name" value="C_TYPE_LECTIN_2"/>
    <property type="match status" value="1"/>
</dbReference>
<keyword evidence="1" id="KW-1015">Disulfide bond</keyword>
<dbReference type="InterPro" id="IPR001304">
    <property type="entry name" value="C-type_lectin-like"/>
</dbReference>
<proteinExistence type="predicted"/>
<dbReference type="AlphaFoldDB" id="A0A8S3PXQ4"/>
<dbReference type="EMBL" id="CAJPWZ010000189">
    <property type="protein sequence ID" value="CAG2187883.1"/>
    <property type="molecule type" value="Genomic_DNA"/>
</dbReference>
<evidence type="ECO:0000313" key="4">
    <source>
        <dbReference type="Proteomes" id="UP000683360"/>
    </source>
</evidence>
<dbReference type="InterPro" id="IPR016187">
    <property type="entry name" value="CTDL_fold"/>
</dbReference>
<gene>
    <name evidence="3" type="ORF">MEDL_3333</name>
</gene>
<dbReference type="InterPro" id="IPR018378">
    <property type="entry name" value="C-type_lectin_CS"/>
</dbReference>